<dbReference type="GO" id="GO:0005507">
    <property type="term" value="F:copper ion binding"/>
    <property type="evidence" value="ECO:0007669"/>
    <property type="project" value="InterPro"/>
</dbReference>
<keyword evidence="8" id="KW-0732">Signal</keyword>
<evidence type="ECO:0000256" key="8">
    <source>
        <dbReference type="SAM" id="SignalP"/>
    </source>
</evidence>
<protein>
    <submittedName>
        <fullName evidence="10">Pseudoazurin</fullName>
    </submittedName>
</protein>
<evidence type="ECO:0000256" key="5">
    <source>
        <dbReference type="ARBA" id="ARBA00022982"/>
    </source>
</evidence>
<dbReference type="InterPro" id="IPR028871">
    <property type="entry name" value="BlueCu_1_BS"/>
</dbReference>
<evidence type="ECO:0000256" key="4">
    <source>
        <dbReference type="ARBA" id="ARBA00022764"/>
    </source>
</evidence>
<dbReference type="STRING" id="45496.SAMN04488079_10714"/>
<feature type="chain" id="PRO_5011647361" evidence="8">
    <location>
        <begin position="25"/>
        <end position="138"/>
    </location>
</feature>
<organism evidence="10 11">
    <name type="scientific">Methylophaga sulfidovorans</name>
    <dbReference type="NCBI Taxonomy" id="45496"/>
    <lineage>
        <taxon>Bacteria</taxon>
        <taxon>Pseudomonadati</taxon>
        <taxon>Pseudomonadota</taxon>
        <taxon>Gammaproteobacteria</taxon>
        <taxon>Thiotrichales</taxon>
        <taxon>Piscirickettsiaceae</taxon>
        <taxon>Methylophaga</taxon>
    </lineage>
</organism>
<dbReference type="PRINTS" id="PR00155">
    <property type="entry name" value="AMICYANIN"/>
</dbReference>
<feature type="binding site" evidence="7">
    <location>
        <position position="57"/>
    </location>
    <ligand>
        <name>Cu cation</name>
        <dbReference type="ChEBI" id="CHEBI:23378"/>
    </ligand>
</feature>
<dbReference type="RefSeq" id="WP_091712889.1">
    <property type="nucleotide sequence ID" value="NZ_FOSH01000007.1"/>
</dbReference>
<comment type="cofactor">
    <cofactor evidence="7">
        <name>Cu cation</name>
        <dbReference type="ChEBI" id="CHEBI:23378"/>
    </cofactor>
    <text evidence="7">Binds 1 copper ion per subunit.</text>
</comment>
<evidence type="ECO:0000256" key="2">
    <source>
        <dbReference type="ARBA" id="ARBA00022448"/>
    </source>
</evidence>
<dbReference type="InterPro" id="IPR008972">
    <property type="entry name" value="Cupredoxin"/>
</dbReference>
<proteinExistence type="predicted"/>
<feature type="binding site" evidence="7">
    <location>
        <position position="96"/>
    </location>
    <ligand>
        <name>Cu cation</name>
        <dbReference type="ChEBI" id="CHEBI:23378"/>
    </ligand>
</feature>
<evidence type="ECO:0000313" key="11">
    <source>
        <dbReference type="Proteomes" id="UP000198924"/>
    </source>
</evidence>
<keyword evidence="4" id="KW-0574">Periplasm</keyword>
<evidence type="ECO:0000259" key="9">
    <source>
        <dbReference type="Pfam" id="PF00127"/>
    </source>
</evidence>
<keyword evidence="6 7" id="KW-0186">Copper</keyword>
<feature type="signal peptide" evidence="8">
    <location>
        <begin position="1"/>
        <end position="24"/>
    </location>
</feature>
<dbReference type="GO" id="GO:0009055">
    <property type="term" value="F:electron transfer activity"/>
    <property type="evidence" value="ECO:0007669"/>
    <property type="project" value="InterPro"/>
</dbReference>
<dbReference type="OrthoDB" id="9757546at2"/>
<keyword evidence="5" id="KW-0249">Electron transport</keyword>
<evidence type="ECO:0000256" key="6">
    <source>
        <dbReference type="ARBA" id="ARBA00023008"/>
    </source>
</evidence>
<evidence type="ECO:0000256" key="1">
    <source>
        <dbReference type="ARBA" id="ARBA00004418"/>
    </source>
</evidence>
<reference evidence="11" key="1">
    <citation type="submission" date="2016-10" db="EMBL/GenBank/DDBJ databases">
        <authorList>
            <person name="Varghese N."/>
            <person name="Submissions S."/>
        </authorList>
    </citation>
    <scope>NUCLEOTIDE SEQUENCE [LARGE SCALE GENOMIC DNA]</scope>
    <source>
        <strain evidence="11">DSM 11578</strain>
    </source>
</reference>
<feature type="binding site" evidence="7">
    <location>
        <position position="93"/>
    </location>
    <ligand>
        <name>Cu cation</name>
        <dbReference type="ChEBI" id="CHEBI:23378"/>
    </ligand>
</feature>
<name>A0A1I3XXY3_9GAMM</name>
<evidence type="ECO:0000313" key="10">
    <source>
        <dbReference type="EMBL" id="SFK23856.1"/>
    </source>
</evidence>
<keyword evidence="11" id="KW-1185">Reference proteome</keyword>
<dbReference type="PROSITE" id="PS00196">
    <property type="entry name" value="COPPER_BLUE"/>
    <property type="match status" value="1"/>
</dbReference>
<dbReference type="Gene3D" id="2.60.40.420">
    <property type="entry name" value="Cupredoxins - blue copper proteins"/>
    <property type="match status" value="1"/>
</dbReference>
<gene>
    <name evidence="10" type="ORF">SAMN04488079_10714</name>
</gene>
<dbReference type="InterPro" id="IPR000923">
    <property type="entry name" value="BlueCu_1"/>
</dbReference>
<feature type="binding site" evidence="7">
    <location>
        <position position="101"/>
    </location>
    <ligand>
        <name>Cu cation</name>
        <dbReference type="ChEBI" id="CHEBI:23378"/>
    </ligand>
</feature>
<dbReference type="GO" id="GO:0042597">
    <property type="term" value="C:periplasmic space"/>
    <property type="evidence" value="ECO:0007669"/>
    <property type="project" value="UniProtKB-SubCell"/>
</dbReference>
<evidence type="ECO:0000256" key="7">
    <source>
        <dbReference type="PIRSR" id="PIRSR602386-1"/>
    </source>
</evidence>
<feature type="domain" description="Blue (type 1) copper" evidence="9">
    <location>
        <begin position="27"/>
        <end position="107"/>
    </location>
</feature>
<accession>A0A1I3XXY3</accession>
<dbReference type="Proteomes" id="UP000198924">
    <property type="component" value="Unassembled WGS sequence"/>
</dbReference>
<dbReference type="Pfam" id="PF00127">
    <property type="entry name" value="Copper-bind"/>
    <property type="match status" value="1"/>
</dbReference>
<keyword evidence="3 7" id="KW-0479">Metal-binding</keyword>
<comment type="subcellular location">
    <subcellularLocation>
        <location evidence="1">Periplasm</location>
    </subcellularLocation>
</comment>
<dbReference type="AlphaFoldDB" id="A0A1I3XXY3"/>
<sequence>MSTLKKSLAVLTLATVFSSGLAFAKDVTVQAEGTKFDPLIVNVEPGDTVYWTNMDIHNVDFKFQPDGAKDFKSEIGQNTSREFTKEGIYLYQCDPHIGLGMGGAVIVGKPSNLDTLKATKIHGGLGMIAHKVLKAESK</sequence>
<keyword evidence="2" id="KW-0813">Transport</keyword>
<evidence type="ECO:0000256" key="3">
    <source>
        <dbReference type="ARBA" id="ARBA00022723"/>
    </source>
</evidence>
<dbReference type="SUPFAM" id="SSF49503">
    <property type="entry name" value="Cupredoxins"/>
    <property type="match status" value="1"/>
</dbReference>
<dbReference type="EMBL" id="FOSH01000007">
    <property type="protein sequence ID" value="SFK23856.1"/>
    <property type="molecule type" value="Genomic_DNA"/>
</dbReference>
<dbReference type="InterPro" id="IPR002386">
    <property type="entry name" value="Amicyanin/Pseudoazurin"/>
</dbReference>